<evidence type="ECO:0000256" key="1">
    <source>
        <dbReference type="SAM" id="Phobius"/>
    </source>
</evidence>
<dbReference type="GO" id="GO:0016740">
    <property type="term" value="F:transferase activity"/>
    <property type="evidence" value="ECO:0007669"/>
    <property type="project" value="UniProtKB-KW"/>
</dbReference>
<sequence>MLSRTTISQKLFRAIFVGVATCLGVVTLLELRTMDCFSDSGQGLAVARKQVNWSRFAYIQYATDRSYLCNSVMLFETLHRLGSKADRMLMYPSEWPISEDGDSSESRMLHYARDHYGVKLKPIEIQMRPGSDVGWSKSYTKLLAFNLTDYDRVLHLDSDATVLQTMDELFLAPSSPVAMPSAYWKNPRKGLFTPAIMLVEPSTAAFNRTMDSISSANSSTFDMEIMNNMYKDTALTIPHRPYILLAGEFRSKKHRAYLGNSREKWDAEKIFKEAKYLHFSDWPVPKPWIRALPDLIEESQPPCELNPTTGYEDDCRVKNLWLGIYEDFRIRRENICDTAARYGSYHGGLL</sequence>
<reference evidence="2" key="1">
    <citation type="journal article" date="2014" name="Genome Announc.">
        <title>Complete sequencing and chromosome-scale genome assembly of the industrial progenitor strain P2niaD18 from the penicillin producer Penicillium chrysogenum.</title>
        <authorList>
            <person name="Specht T."/>
            <person name="Dahlmann T.A."/>
            <person name="Zadra I."/>
            <person name="Kurnsteiner H."/>
            <person name="Kuck U."/>
        </authorList>
    </citation>
    <scope>NUCLEOTIDE SEQUENCE [LARGE SCALE GENOMIC DNA]</scope>
    <source>
        <strain evidence="2">P2niaD18</strain>
    </source>
</reference>
<dbReference type="Proteomes" id="UP000076449">
    <property type="component" value="Chromosome I"/>
</dbReference>
<dbReference type="AlphaFoldDB" id="A0A167W4R8"/>
<keyword evidence="1" id="KW-0812">Transmembrane</keyword>
<dbReference type="InterPro" id="IPR050587">
    <property type="entry name" value="GNT1/Glycosyltrans_8"/>
</dbReference>
<gene>
    <name evidence="2" type="ORF">EN45_013900</name>
</gene>
<dbReference type="SUPFAM" id="SSF53448">
    <property type="entry name" value="Nucleotide-diphospho-sugar transferases"/>
    <property type="match status" value="1"/>
</dbReference>
<evidence type="ECO:0000313" key="2">
    <source>
        <dbReference type="EMBL" id="KZN91259.1"/>
    </source>
</evidence>
<accession>A0A167W4R8</accession>
<feature type="transmembrane region" description="Helical" evidence="1">
    <location>
        <begin position="12"/>
        <end position="29"/>
    </location>
</feature>
<keyword evidence="2" id="KW-0808">Transferase</keyword>
<dbReference type="PANTHER" id="PTHR11183">
    <property type="entry name" value="GLYCOGENIN SUBFAMILY MEMBER"/>
    <property type="match status" value="1"/>
</dbReference>
<dbReference type="EMBL" id="CM002798">
    <property type="protein sequence ID" value="KZN91259.1"/>
    <property type="molecule type" value="Genomic_DNA"/>
</dbReference>
<dbReference type="PhylomeDB" id="A0A167W4R8"/>
<keyword evidence="1" id="KW-0472">Membrane</keyword>
<dbReference type="InterPro" id="IPR029044">
    <property type="entry name" value="Nucleotide-diphossugar_trans"/>
</dbReference>
<organism evidence="2">
    <name type="scientific">Penicillium chrysogenum</name>
    <name type="common">Penicillium notatum</name>
    <dbReference type="NCBI Taxonomy" id="5076"/>
    <lineage>
        <taxon>Eukaryota</taxon>
        <taxon>Fungi</taxon>
        <taxon>Dikarya</taxon>
        <taxon>Ascomycota</taxon>
        <taxon>Pezizomycotina</taxon>
        <taxon>Eurotiomycetes</taxon>
        <taxon>Eurotiomycetidae</taxon>
        <taxon>Eurotiales</taxon>
        <taxon>Aspergillaceae</taxon>
        <taxon>Penicillium</taxon>
        <taxon>Penicillium chrysogenum species complex</taxon>
    </lineage>
</organism>
<dbReference type="Gene3D" id="3.90.550.10">
    <property type="entry name" value="Spore Coat Polysaccharide Biosynthesis Protein SpsA, Chain A"/>
    <property type="match status" value="1"/>
</dbReference>
<proteinExistence type="predicted"/>
<protein>
    <submittedName>
        <fullName evidence="2">Glucose N-acetyltransferase</fullName>
    </submittedName>
</protein>
<keyword evidence="1" id="KW-1133">Transmembrane helix</keyword>
<name>A0A167W4R8_PENCH</name>